<organism evidence="33 34">
    <name type="scientific">Oryza sativa subsp. indica</name>
    <name type="common">Rice</name>
    <dbReference type="NCBI Taxonomy" id="39946"/>
    <lineage>
        <taxon>Eukaryota</taxon>
        <taxon>Viridiplantae</taxon>
        <taxon>Streptophyta</taxon>
        <taxon>Embryophyta</taxon>
        <taxon>Tracheophyta</taxon>
        <taxon>Spermatophyta</taxon>
        <taxon>Magnoliopsida</taxon>
        <taxon>Liliopsida</taxon>
        <taxon>Poales</taxon>
        <taxon>Poaceae</taxon>
        <taxon>BOP clade</taxon>
        <taxon>Oryzoideae</taxon>
        <taxon>Oryzeae</taxon>
        <taxon>Oryzinae</taxon>
        <taxon>Oryza</taxon>
        <taxon>Oryza sativa</taxon>
    </lineage>
</organism>
<feature type="binding site" evidence="30">
    <location>
        <position position="693"/>
    </location>
    <ligand>
        <name>ATP</name>
        <dbReference type="ChEBI" id="CHEBI:30616"/>
    </ligand>
</feature>
<keyword evidence="22 31" id="KW-0472">Membrane</keyword>
<dbReference type="PROSITE" id="PS00107">
    <property type="entry name" value="PROTEIN_KINASE_ATP"/>
    <property type="match status" value="1"/>
</dbReference>
<dbReference type="GO" id="GO:0004674">
    <property type="term" value="F:protein serine/threonine kinase activity"/>
    <property type="evidence" value="ECO:0007669"/>
    <property type="project" value="UniProtKB-KW"/>
</dbReference>
<comment type="cofactor">
    <cofactor evidence="2">
        <name>Mg(2+)</name>
        <dbReference type="ChEBI" id="CHEBI:18420"/>
    </cofactor>
</comment>
<keyword evidence="21 31" id="KW-1133">Transmembrane helix</keyword>
<evidence type="ECO:0000256" key="23">
    <source>
        <dbReference type="ARBA" id="ARBA00023170"/>
    </source>
</evidence>
<dbReference type="InterPro" id="IPR003591">
    <property type="entry name" value="Leu-rich_rpt_typical-subtyp"/>
</dbReference>
<keyword evidence="18" id="KW-0611">Plant defense</keyword>
<dbReference type="GO" id="GO:0006952">
    <property type="term" value="P:defense response"/>
    <property type="evidence" value="ECO:0007669"/>
    <property type="project" value="UniProtKB-KW"/>
</dbReference>
<comment type="function">
    <text evidence="28">The processed protein kinase Xa21 chain released by protein cleavage after X.oryzae pv. oryzae protein Ax21 detection translocates into the nucleus where it can bind and regulate WRKY62, a transcription factor. Confers resistance to the bacterial pathogen X.oryzae pv. oryzae (Xoo).</text>
</comment>
<keyword evidence="15" id="KW-0677">Repeat</keyword>
<comment type="catalytic activity">
    <reaction evidence="26">
        <text>L-seryl-[protein] + ATP = O-phospho-L-seryl-[protein] + ADP + H(+)</text>
        <dbReference type="Rhea" id="RHEA:17989"/>
        <dbReference type="Rhea" id="RHEA-COMP:9863"/>
        <dbReference type="Rhea" id="RHEA-COMP:11604"/>
        <dbReference type="ChEBI" id="CHEBI:15378"/>
        <dbReference type="ChEBI" id="CHEBI:29999"/>
        <dbReference type="ChEBI" id="CHEBI:30616"/>
        <dbReference type="ChEBI" id="CHEBI:83421"/>
        <dbReference type="ChEBI" id="CHEBI:456216"/>
        <dbReference type="EC" id="2.7.11.1"/>
    </reaction>
</comment>
<keyword evidence="19" id="KW-0256">Endoplasmic reticulum</keyword>
<evidence type="ECO:0000256" key="26">
    <source>
        <dbReference type="ARBA" id="ARBA00048679"/>
    </source>
</evidence>
<evidence type="ECO:0000313" key="33">
    <source>
        <dbReference type="EMBL" id="EEC67760.1"/>
    </source>
</evidence>
<sequence>MCNSLYENGTDRLSLLEFKKAISMDPQQALMSWNDSNYFCSWEGVLCRVKTPHRVISLNLTNRGLVGQISPALGNMTFLKFLSLSTNSFTGEIHLSLGHLHRLETLDLSNNTLQGDIPDFTNCSNLKSLWLSRNHLVGQFNSNFPPRLQDLILASNNITGTIPSSLANITSLQWLSITDNNINGNIPHEFAGFPMLQILYADGNKLAGRFPRAILNISTIVGLAFSSNYLNGEIPSNLFDSLPEMQWFEVDYNFFQGGIPSSLANASKLKVFDISRNNFTGVIPCSIGKLTKVYWLNLEKNQLHARNKQDWEFMSCLANCTGLTDFSVSDNCLEGHVPSSLGNLSVQLQQFLLGGNQLSGGFPSGFQYLRNLISISIDSNNFSGVLPEWLGSLQNLQLIGLYNNYFTGIIPSSLSNLSQLGYLYLQSNQFYGHLPPSLGNHKMLQELTIGYNNIQGMIPKEIFKIPSLLQIDLSFNNLDGSIPKEVGDAKQLMYLRLSSNKLSGDIPNTLRGSIPTSLDNILSLKVLNLSQNNLSGSIPPSLGNLHFLEKLDLSFNHLKGEIPVKGIFKNASAIRIDGNEALCGGVPELHLHACSIIPFDSTKHKQSIVLKIVIPLASVLSLAMIIFILLLLNRKQKRKSVDLPSFGRKFVRVSYNDLAKATEGFSASNLIGKGRYSSVYQGKFTDEKVVAVKVFNLETMGAQKSFITECNALRKLRHRNIVPILTACASASSNGNDFKALLYEFMPQADLNKLLHSTGAEEFNGENHGNRITLAQRLSIIVDVADAIEYLHHNNQETIVHCDLKPSNILLDDDMIAHVGDFGLARFKIDFMGSNDSNSIYSTAIKGTIGYVAPVSFRVNRSHPWRSIEYAAGAEVSTYGDVFSFGVILLEIFLRKKPTNDMFKDGLDIVKFVEVNFPDRLPQIVDPELLQETHVGTKERVLCCLNSVLNIGLCCTKTSPYERMDMREVAARLSKIKEVFLSGN</sequence>
<dbReference type="PROSITE" id="PS50011">
    <property type="entry name" value="PROTEIN_KINASE_DOM"/>
    <property type="match status" value="1"/>
</dbReference>
<evidence type="ECO:0000256" key="7">
    <source>
        <dbReference type="ARBA" id="ARBA00012513"/>
    </source>
</evidence>
<dbReference type="AlphaFoldDB" id="B8BJC4"/>
<dbReference type="SUPFAM" id="SSF56112">
    <property type="entry name" value="Protein kinase-like (PK-like)"/>
    <property type="match status" value="1"/>
</dbReference>
<dbReference type="SMART" id="SM00369">
    <property type="entry name" value="LRR_TYP"/>
    <property type="match status" value="7"/>
</dbReference>
<accession>B8BJC4</accession>
<evidence type="ECO:0000256" key="30">
    <source>
        <dbReference type="PROSITE-ProRule" id="PRU10141"/>
    </source>
</evidence>
<evidence type="ECO:0000256" key="25">
    <source>
        <dbReference type="ARBA" id="ARBA00047899"/>
    </source>
</evidence>
<dbReference type="InterPro" id="IPR001245">
    <property type="entry name" value="Ser-Thr/Tyr_kinase_cat_dom"/>
</dbReference>
<dbReference type="Pfam" id="PF13855">
    <property type="entry name" value="LRR_8"/>
    <property type="match status" value="2"/>
</dbReference>
<feature type="domain" description="Protein kinase" evidence="32">
    <location>
        <begin position="665"/>
        <end position="981"/>
    </location>
</feature>
<comment type="subcellular location">
    <subcellularLocation>
        <location evidence="3">Cell membrane</location>
        <topology evidence="3">Single-pass membrane protein</topology>
    </subcellularLocation>
    <subcellularLocation>
        <location evidence="4">Endoplasmic reticulum membrane</location>
        <topology evidence="4">Single-pass membrane protein</topology>
    </subcellularLocation>
    <subcellularLocation>
        <location evidence="5">Membrane</location>
        <topology evidence="5">Single-pass type I membrane protein</topology>
    </subcellularLocation>
</comment>
<name>B8BJC4_ORYSI</name>
<dbReference type="Pfam" id="PF00560">
    <property type="entry name" value="LRR_1"/>
    <property type="match status" value="3"/>
</dbReference>
<dbReference type="InterPro" id="IPR013210">
    <property type="entry name" value="LRR_N_plant-typ"/>
</dbReference>
<evidence type="ECO:0000256" key="20">
    <source>
        <dbReference type="ARBA" id="ARBA00022840"/>
    </source>
</evidence>
<evidence type="ECO:0000256" key="3">
    <source>
        <dbReference type="ARBA" id="ARBA00004162"/>
    </source>
</evidence>
<dbReference type="InterPro" id="IPR001611">
    <property type="entry name" value="Leu-rich_rpt"/>
</dbReference>
<dbReference type="EC" id="2.7.11.1" evidence="7"/>
<keyword evidence="17" id="KW-0418">Kinase</keyword>
<dbReference type="EMBL" id="CM000136">
    <property type="protein sequence ID" value="EEC67760.1"/>
    <property type="molecule type" value="Genomic_DNA"/>
</dbReference>
<dbReference type="PANTHER" id="PTHR48053">
    <property type="entry name" value="LEUCINE RICH REPEAT FAMILY PROTEIN, EXPRESSED"/>
    <property type="match status" value="1"/>
</dbReference>
<evidence type="ECO:0000256" key="31">
    <source>
        <dbReference type="SAM" id="Phobius"/>
    </source>
</evidence>
<evidence type="ECO:0000259" key="32">
    <source>
        <dbReference type="PROSITE" id="PS50011"/>
    </source>
</evidence>
<comment type="function">
    <text evidence="27">Receptor kinase that detects X.oryzae pv. oryzae protein Ax21 to promote innate immunity. Following X.oryzae pv. oryzae protein Ax21 detection, undergoes cleavage, releasing the processed protein kinase Xa21 chain.</text>
</comment>
<evidence type="ECO:0000256" key="19">
    <source>
        <dbReference type="ARBA" id="ARBA00022824"/>
    </source>
</evidence>
<evidence type="ECO:0000256" key="17">
    <source>
        <dbReference type="ARBA" id="ARBA00022777"/>
    </source>
</evidence>
<keyword evidence="34" id="KW-1185">Reference proteome</keyword>
<dbReference type="Pfam" id="PF07714">
    <property type="entry name" value="PK_Tyr_Ser-Thr"/>
    <property type="match status" value="1"/>
</dbReference>
<dbReference type="InterPro" id="IPR032675">
    <property type="entry name" value="LRR_dom_sf"/>
</dbReference>
<evidence type="ECO:0000256" key="16">
    <source>
        <dbReference type="ARBA" id="ARBA00022741"/>
    </source>
</evidence>
<keyword evidence="8" id="KW-1003">Cell membrane</keyword>
<evidence type="ECO:0000256" key="29">
    <source>
        <dbReference type="ARBA" id="ARBA00072040"/>
    </source>
</evidence>
<evidence type="ECO:0000256" key="8">
    <source>
        <dbReference type="ARBA" id="ARBA00022475"/>
    </source>
</evidence>
<comment type="catalytic activity">
    <reaction evidence="25">
        <text>L-threonyl-[protein] + ATP = O-phospho-L-threonyl-[protein] + ADP + H(+)</text>
        <dbReference type="Rhea" id="RHEA:46608"/>
        <dbReference type="Rhea" id="RHEA-COMP:11060"/>
        <dbReference type="Rhea" id="RHEA-COMP:11605"/>
        <dbReference type="ChEBI" id="CHEBI:15378"/>
        <dbReference type="ChEBI" id="CHEBI:30013"/>
        <dbReference type="ChEBI" id="CHEBI:30616"/>
        <dbReference type="ChEBI" id="CHEBI:61977"/>
        <dbReference type="ChEBI" id="CHEBI:456216"/>
        <dbReference type="EC" id="2.7.11.1"/>
    </reaction>
</comment>
<dbReference type="InterPro" id="IPR051716">
    <property type="entry name" value="Plant_RL_S/T_kinase"/>
</dbReference>
<evidence type="ECO:0000256" key="4">
    <source>
        <dbReference type="ARBA" id="ARBA00004389"/>
    </source>
</evidence>
<evidence type="ECO:0000256" key="6">
    <source>
        <dbReference type="ARBA" id="ARBA00008684"/>
    </source>
</evidence>
<evidence type="ECO:0000256" key="21">
    <source>
        <dbReference type="ARBA" id="ARBA00022989"/>
    </source>
</evidence>
<dbReference type="GO" id="GO:0005789">
    <property type="term" value="C:endoplasmic reticulum membrane"/>
    <property type="evidence" value="ECO:0007669"/>
    <property type="project" value="UniProtKB-SubCell"/>
</dbReference>
<dbReference type="PANTHER" id="PTHR48053:SF6">
    <property type="entry name" value="PROTEIN KINASE DOMAIN-CONTAINING PROTEIN"/>
    <property type="match status" value="1"/>
</dbReference>
<evidence type="ECO:0000256" key="12">
    <source>
        <dbReference type="ARBA" id="ARBA00022679"/>
    </source>
</evidence>
<evidence type="ECO:0000256" key="9">
    <source>
        <dbReference type="ARBA" id="ARBA00022527"/>
    </source>
</evidence>
<keyword evidence="13 31" id="KW-0812">Transmembrane</keyword>
<evidence type="ECO:0000256" key="2">
    <source>
        <dbReference type="ARBA" id="ARBA00001946"/>
    </source>
</evidence>
<proteinExistence type="inferred from homology"/>
<dbReference type="InterPro" id="IPR017441">
    <property type="entry name" value="Protein_kinase_ATP_BS"/>
</dbReference>
<protein>
    <recommendedName>
        <fullName evidence="29">Receptor kinase-like protein Xa21</fullName>
        <ecNumber evidence="7">2.7.11.1</ecNumber>
    </recommendedName>
</protein>
<evidence type="ECO:0000313" key="34">
    <source>
        <dbReference type="Proteomes" id="UP000007015"/>
    </source>
</evidence>
<dbReference type="STRING" id="39946.B8BJC4"/>
<dbReference type="Gramene" id="BGIOSGA034893-TA">
    <property type="protein sequence ID" value="BGIOSGA034893-PA"/>
    <property type="gene ID" value="BGIOSGA034893"/>
</dbReference>
<dbReference type="Gene3D" id="3.30.200.20">
    <property type="entry name" value="Phosphorylase Kinase, domain 1"/>
    <property type="match status" value="1"/>
</dbReference>
<dbReference type="PROSITE" id="PS00108">
    <property type="entry name" value="PROTEIN_KINASE_ST"/>
    <property type="match status" value="1"/>
</dbReference>
<keyword evidence="16 30" id="KW-0547">Nucleotide-binding</keyword>
<dbReference type="GO" id="GO:0005886">
    <property type="term" value="C:plasma membrane"/>
    <property type="evidence" value="ECO:0007669"/>
    <property type="project" value="UniProtKB-SubCell"/>
</dbReference>
<evidence type="ECO:0000256" key="27">
    <source>
        <dbReference type="ARBA" id="ARBA00054320"/>
    </source>
</evidence>
<dbReference type="InterPro" id="IPR008271">
    <property type="entry name" value="Ser/Thr_kinase_AS"/>
</dbReference>
<keyword evidence="12" id="KW-0808">Transferase</keyword>
<keyword evidence="20 30" id="KW-0067">ATP-binding</keyword>
<keyword evidence="9" id="KW-0723">Serine/threonine-protein kinase</keyword>
<dbReference type="SUPFAM" id="SSF52047">
    <property type="entry name" value="RNI-like"/>
    <property type="match status" value="1"/>
</dbReference>
<dbReference type="HOGENOM" id="CLU_000288_22_0_1"/>
<dbReference type="Pfam" id="PF12799">
    <property type="entry name" value="LRR_4"/>
    <property type="match status" value="1"/>
</dbReference>
<dbReference type="InterPro" id="IPR025875">
    <property type="entry name" value="Leu-rich_rpt_4"/>
</dbReference>
<feature type="transmembrane region" description="Helical" evidence="31">
    <location>
        <begin position="608"/>
        <end position="632"/>
    </location>
</feature>
<evidence type="ECO:0000256" key="14">
    <source>
        <dbReference type="ARBA" id="ARBA00022729"/>
    </source>
</evidence>
<keyword evidence="14" id="KW-0732">Signal</keyword>
<dbReference type="FunFam" id="3.30.200.20:FF:000432">
    <property type="entry name" value="LRR receptor-like serine/threonine-protein kinase EFR"/>
    <property type="match status" value="1"/>
</dbReference>
<dbReference type="SUPFAM" id="SSF52058">
    <property type="entry name" value="L domain-like"/>
    <property type="match status" value="1"/>
</dbReference>
<dbReference type="Proteomes" id="UP000007015">
    <property type="component" value="Chromosome 11"/>
</dbReference>
<keyword evidence="10" id="KW-0597">Phosphoprotein</keyword>
<keyword evidence="24" id="KW-0325">Glycoprotein</keyword>
<reference evidence="33 34" key="1">
    <citation type="journal article" date="2005" name="PLoS Biol.">
        <title>The genomes of Oryza sativa: a history of duplications.</title>
        <authorList>
            <person name="Yu J."/>
            <person name="Wang J."/>
            <person name="Lin W."/>
            <person name="Li S."/>
            <person name="Li H."/>
            <person name="Zhou J."/>
            <person name="Ni P."/>
            <person name="Dong W."/>
            <person name="Hu S."/>
            <person name="Zeng C."/>
            <person name="Zhang J."/>
            <person name="Zhang Y."/>
            <person name="Li R."/>
            <person name="Xu Z."/>
            <person name="Li S."/>
            <person name="Li X."/>
            <person name="Zheng H."/>
            <person name="Cong L."/>
            <person name="Lin L."/>
            <person name="Yin J."/>
            <person name="Geng J."/>
            <person name="Li G."/>
            <person name="Shi J."/>
            <person name="Liu J."/>
            <person name="Lv H."/>
            <person name="Li J."/>
            <person name="Wang J."/>
            <person name="Deng Y."/>
            <person name="Ran L."/>
            <person name="Shi X."/>
            <person name="Wang X."/>
            <person name="Wu Q."/>
            <person name="Li C."/>
            <person name="Ren X."/>
            <person name="Wang J."/>
            <person name="Wang X."/>
            <person name="Li D."/>
            <person name="Liu D."/>
            <person name="Zhang X."/>
            <person name="Ji Z."/>
            <person name="Zhao W."/>
            <person name="Sun Y."/>
            <person name="Zhang Z."/>
            <person name="Bao J."/>
            <person name="Han Y."/>
            <person name="Dong L."/>
            <person name="Ji J."/>
            <person name="Chen P."/>
            <person name="Wu S."/>
            <person name="Liu J."/>
            <person name="Xiao Y."/>
            <person name="Bu D."/>
            <person name="Tan J."/>
            <person name="Yang L."/>
            <person name="Ye C."/>
            <person name="Zhang J."/>
            <person name="Xu J."/>
            <person name="Zhou Y."/>
            <person name="Yu Y."/>
            <person name="Zhang B."/>
            <person name="Zhuang S."/>
            <person name="Wei H."/>
            <person name="Liu B."/>
            <person name="Lei M."/>
            <person name="Yu H."/>
            <person name="Li Y."/>
            <person name="Xu H."/>
            <person name="Wei S."/>
            <person name="He X."/>
            <person name="Fang L."/>
            <person name="Zhang Z."/>
            <person name="Zhang Y."/>
            <person name="Huang X."/>
            <person name="Su Z."/>
            <person name="Tong W."/>
            <person name="Li J."/>
            <person name="Tong Z."/>
            <person name="Li S."/>
            <person name="Ye J."/>
            <person name="Wang L."/>
            <person name="Fang L."/>
            <person name="Lei T."/>
            <person name="Chen C."/>
            <person name="Chen H."/>
            <person name="Xu Z."/>
            <person name="Li H."/>
            <person name="Huang H."/>
            <person name="Zhang F."/>
            <person name="Xu H."/>
            <person name="Li N."/>
            <person name="Zhao C."/>
            <person name="Li S."/>
            <person name="Dong L."/>
            <person name="Huang Y."/>
            <person name="Li L."/>
            <person name="Xi Y."/>
            <person name="Qi Q."/>
            <person name="Li W."/>
            <person name="Zhang B."/>
            <person name="Hu W."/>
            <person name="Zhang Y."/>
            <person name="Tian X."/>
            <person name="Jiao Y."/>
            <person name="Liang X."/>
            <person name="Jin J."/>
            <person name="Gao L."/>
            <person name="Zheng W."/>
            <person name="Hao B."/>
            <person name="Liu S."/>
            <person name="Wang W."/>
            <person name="Yuan L."/>
            <person name="Cao M."/>
            <person name="McDermott J."/>
            <person name="Samudrala R."/>
            <person name="Wang J."/>
            <person name="Wong G.K."/>
            <person name="Yang H."/>
        </authorList>
    </citation>
    <scope>NUCLEOTIDE SEQUENCE [LARGE SCALE GENOMIC DNA]</scope>
    <source>
        <strain evidence="34">cv. 93-11</strain>
    </source>
</reference>
<dbReference type="FunFam" id="1.10.510.10:FF:000358">
    <property type="entry name" value="Putative leucine-rich repeat receptor-like serine/threonine-protein kinase"/>
    <property type="match status" value="1"/>
</dbReference>
<dbReference type="FunFam" id="3.80.10.10:FF:000095">
    <property type="entry name" value="LRR receptor-like serine/threonine-protein kinase GSO1"/>
    <property type="match status" value="1"/>
</dbReference>
<keyword evidence="23" id="KW-0675">Receptor</keyword>
<evidence type="ECO:0000256" key="18">
    <source>
        <dbReference type="ARBA" id="ARBA00022821"/>
    </source>
</evidence>
<evidence type="ECO:0000256" key="1">
    <source>
        <dbReference type="ARBA" id="ARBA00001936"/>
    </source>
</evidence>
<evidence type="ECO:0000256" key="24">
    <source>
        <dbReference type="ARBA" id="ARBA00023180"/>
    </source>
</evidence>
<dbReference type="OMA" id="TVMLVWR"/>
<dbReference type="FunFam" id="3.80.10.10:FF:000288">
    <property type="entry name" value="LRR receptor-like serine/threonine-protein kinase EFR"/>
    <property type="match status" value="1"/>
</dbReference>
<dbReference type="InterPro" id="IPR011009">
    <property type="entry name" value="Kinase-like_dom_sf"/>
</dbReference>
<dbReference type="PROSITE" id="PS51450">
    <property type="entry name" value="LRR"/>
    <property type="match status" value="2"/>
</dbReference>
<dbReference type="Gene3D" id="1.10.510.10">
    <property type="entry name" value="Transferase(Phosphotransferase) domain 1"/>
    <property type="match status" value="1"/>
</dbReference>
<evidence type="ECO:0000256" key="5">
    <source>
        <dbReference type="ARBA" id="ARBA00004479"/>
    </source>
</evidence>
<dbReference type="Pfam" id="PF08263">
    <property type="entry name" value="LRRNT_2"/>
    <property type="match status" value="1"/>
</dbReference>
<dbReference type="Gene3D" id="3.80.10.10">
    <property type="entry name" value="Ribonuclease Inhibitor"/>
    <property type="match status" value="3"/>
</dbReference>
<dbReference type="GO" id="GO:0005524">
    <property type="term" value="F:ATP binding"/>
    <property type="evidence" value="ECO:0007669"/>
    <property type="project" value="UniProtKB-UniRule"/>
</dbReference>
<keyword evidence="11" id="KW-0433">Leucine-rich repeat</keyword>
<dbReference type="InterPro" id="IPR000719">
    <property type="entry name" value="Prot_kinase_dom"/>
</dbReference>
<gene>
    <name evidence="33" type="ORF">OsI_35288</name>
</gene>
<evidence type="ECO:0000256" key="10">
    <source>
        <dbReference type="ARBA" id="ARBA00022553"/>
    </source>
</evidence>
<dbReference type="SMART" id="SM00220">
    <property type="entry name" value="S_TKc"/>
    <property type="match status" value="1"/>
</dbReference>
<evidence type="ECO:0000256" key="11">
    <source>
        <dbReference type="ARBA" id="ARBA00022614"/>
    </source>
</evidence>
<evidence type="ECO:0000256" key="22">
    <source>
        <dbReference type="ARBA" id="ARBA00023136"/>
    </source>
</evidence>
<evidence type="ECO:0000256" key="15">
    <source>
        <dbReference type="ARBA" id="ARBA00022737"/>
    </source>
</evidence>
<evidence type="ECO:0000256" key="13">
    <source>
        <dbReference type="ARBA" id="ARBA00022692"/>
    </source>
</evidence>
<comment type="cofactor">
    <cofactor evidence="1">
        <name>Mn(2+)</name>
        <dbReference type="ChEBI" id="CHEBI:29035"/>
    </cofactor>
</comment>
<comment type="similarity">
    <text evidence="6">Belongs to the protein kinase superfamily. Ser/Thr protein kinase family.</text>
</comment>
<evidence type="ECO:0000256" key="28">
    <source>
        <dbReference type="ARBA" id="ARBA00056628"/>
    </source>
</evidence>